<accession>A0ABQ6CQ92</accession>
<proteinExistence type="predicted"/>
<dbReference type="InterPro" id="IPR032710">
    <property type="entry name" value="NTF2-like_dom_sf"/>
</dbReference>
<evidence type="ECO:0000313" key="3">
    <source>
        <dbReference type="Proteomes" id="UP001156882"/>
    </source>
</evidence>
<evidence type="ECO:0008006" key="4">
    <source>
        <dbReference type="Google" id="ProtNLM"/>
    </source>
</evidence>
<comment type="caution">
    <text evidence="2">The sequence shown here is derived from an EMBL/GenBank/DDBJ whole genome shotgun (WGS) entry which is preliminary data.</text>
</comment>
<dbReference type="RefSeq" id="WP_284313487.1">
    <property type="nucleotide sequence ID" value="NZ_BSPC01000028.1"/>
</dbReference>
<feature type="signal peptide" evidence="1">
    <location>
        <begin position="1"/>
        <end position="20"/>
    </location>
</feature>
<keyword evidence="1" id="KW-0732">Signal</keyword>
<dbReference type="InterPro" id="IPR032347">
    <property type="entry name" value="DUF4864"/>
</dbReference>
<reference evidence="3" key="1">
    <citation type="journal article" date="2019" name="Int. J. Syst. Evol. Microbiol.">
        <title>The Global Catalogue of Microorganisms (GCM) 10K type strain sequencing project: providing services to taxonomists for standard genome sequencing and annotation.</title>
        <authorList>
            <consortium name="The Broad Institute Genomics Platform"/>
            <consortium name="The Broad Institute Genome Sequencing Center for Infectious Disease"/>
            <person name="Wu L."/>
            <person name="Ma J."/>
        </authorList>
    </citation>
    <scope>NUCLEOTIDE SEQUENCE [LARGE SCALE GENOMIC DNA]</scope>
    <source>
        <strain evidence="3">NBRC 101365</strain>
    </source>
</reference>
<sequence length="151" mass="16553">MRVRPAAAVFVFLALTPAMAAPLAPATLGRPMAVILVDDDEGTIHTIISDQIQAFLRDDGETAYSFAAPSLKLYFPSPDAFMAMVRNGYQPIYRARRFSFGELKQMDGKFVQSVAIVGPDGDSWRAIYTLVRQDDGSLKIISCYLVKDATA</sequence>
<evidence type="ECO:0000313" key="2">
    <source>
        <dbReference type="EMBL" id="GLS20397.1"/>
    </source>
</evidence>
<dbReference type="EMBL" id="BSPC01000028">
    <property type="protein sequence ID" value="GLS20397.1"/>
    <property type="molecule type" value="Genomic_DNA"/>
</dbReference>
<dbReference type="Pfam" id="PF16156">
    <property type="entry name" value="DUF4864"/>
    <property type="match status" value="1"/>
</dbReference>
<protein>
    <recommendedName>
        <fullName evidence="4">DUF4864 domain-containing protein</fullName>
    </recommendedName>
</protein>
<evidence type="ECO:0000256" key="1">
    <source>
        <dbReference type="SAM" id="SignalP"/>
    </source>
</evidence>
<dbReference type="SUPFAM" id="SSF54427">
    <property type="entry name" value="NTF2-like"/>
    <property type="match status" value="1"/>
</dbReference>
<name>A0ABQ6CQ92_9HYPH</name>
<feature type="chain" id="PRO_5045435393" description="DUF4864 domain-containing protein" evidence="1">
    <location>
        <begin position="21"/>
        <end position="151"/>
    </location>
</feature>
<dbReference type="Proteomes" id="UP001156882">
    <property type="component" value="Unassembled WGS sequence"/>
</dbReference>
<keyword evidence="3" id="KW-1185">Reference proteome</keyword>
<gene>
    <name evidence="2" type="ORF">GCM10007874_34140</name>
</gene>
<organism evidence="2 3">
    <name type="scientific">Labrys miyagiensis</name>
    <dbReference type="NCBI Taxonomy" id="346912"/>
    <lineage>
        <taxon>Bacteria</taxon>
        <taxon>Pseudomonadati</taxon>
        <taxon>Pseudomonadota</taxon>
        <taxon>Alphaproteobacteria</taxon>
        <taxon>Hyphomicrobiales</taxon>
        <taxon>Xanthobacteraceae</taxon>
        <taxon>Labrys</taxon>
    </lineage>
</organism>